<dbReference type="GO" id="GO:0016020">
    <property type="term" value="C:membrane"/>
    <property type="evidence" value="ECO:0007669"/>
    <property type="project" value="UniProtKB-SubCell"/>
</dbReference>
<feature type="transmembrane region" description="Helical" evidence="9">
    <location>
        <begin position="95"/>
        <end position="117"/>
    </location>
</feature>
<keyword evidence="12" id="KW-1185">Reference proteome</keyword>
<dbReference type="GO" id="GO:0005351">
    <property type="term" value="F:carbohydrate:proton symporter activity"/>
    <property type="evidence" value="ECO:0007669"/>
    <property type="project" value="TreeGrafter"/>
</dbReference>
<gene>
    <name evidence="11" type="ORF">K444DRAFT_530922</name>
</gene>
<evidence type="ECO:0000256" key="2">
    <source>
        <dbReference type="ARBA" id="ARBA00010992"/>
    </source>
</evidence>
<evidence type="ECO:0000256" key="6">
    <source>
        <dbReference type="ARBA" id="ARBA00023136"/>
    </source>
</evidence>
<dbReference type="InterPro" id="IPR036259">
    <property type="entry name" value="MFS_trans_sf"/>
</dbReference>
<evidence type="ECO:0000313" key="11">
    <source>
        <dbReference type="EMBL" id="PMD58773.1"/>
    </source>
</evidence>
<dbReference type="Proteomes" id="UP000235371">
    <property type="component" value="Unassembled WGS sequence"/>
</dbReference>
<dbReference type="InterPro" id="IPR020846">
    <property type="entry name" value="MFS_dom"/>
</dbReference>
<evidence type="ECO:0000256" key="7">
    <source>
        <dbReference type="RuleBase" id="RU003346"/>
    </source>
</evidence>
<evidence type="ECO:0000256" key="4">
    <source>
        <dbReference type="ARBA" id="ARBA00022692"/>
    </source>
</evidence>
<feature type="transmembrane region" description="Helical" evidence="9">
    <location>
        <begin position="416"/>
        <end position="439"/>
    </location>
</feature>
<dbReference type="NCBIfam" id="TIGR00879">
    <property type="entry name" value="SP"/>
    <property type="match status" value="1"/>
</dbReference>
<keyword evidence="6 9" id="KW-0472">Membrane</keyword>
<feature type="transmembrane region" description="Helical" evidence="9">
    <location>
        <begin position="123"/>
        <end position="141"/>
    </location>
</feature>
<evidence type="ECO:0000259" key="10">
    <source>
        <dbReference type="PROSITE" id="PS50850"/>
    </source>
</evidence>
<proteinExistence type="inferred from homology"/>
<name>A0A2J6T747_9HELO</name>
<feature type="region of interest" description="Disordered" evidence="8">
    <location>
        <begin position="508"/>
        <end position="531"/>
    </location>
</feature>
<feature type="transmembrane region" description="Helical" evidence="9">
    <location>
        <begin position="184"/>
        <end position="205"/>
    </location>
</feature>
<dbReference type="PRINTS" id="PR00171">
    <property type="entry name" value="SUGRTRNSPORT"/>
</dbReference>
<feature type="transmembrane region" description="Helical" evidence="9">
    <location>
        <begin position="279"/>
        <end position="296"/>
    </location>
</feature>
<protein>
    <submittedName>
        <fullName evidence="11">General substrate transporter</fullName>
    </submittedName>
</protein>
<feature type="compositionally biased region" description="Basic and acidic residues" evidence="8">
    <location>
        <begin position="522"/>
        <end position="531"/>
    </location>
</feature>
<feature type="transmembrane region" description="Helical" evidence="9">
    <location>
        <begin position="59"/>
        <end position="83"/>
    </location>
</feature>
<dbReference type="InterPro" id="IPR003663">
    <property type="entry name" value="Sugar/inositol_transpt"/>
</dbReference>
<keyword evidence="4 9" id="KW-0812">Transmembrane</keyword>
<evidence type="ECO:0000256" key="1">
    <source>
        <dbReference type="ARBA" id="ARBA00004141"/>
    </source>
</evidence>
<dbReference type="GeneID" id="36583012"/>
<dbReference type="Pfam" id="PF00083">
    <property type="entry name" value="Sugar_tr"/>
    <property type="match status" value="1"/>
</dbReference>
<feature type="transmembrane region" description="Helical" evidence="9">
    <location>
        <begin position="346"/>
        <end position="365"/>
    </location>
</feature>
<accession>A0A2J6T747</accession>
<feature type="transmembrane region" description="Helical" evidence="9">
    <location>
        <begin position="153"/>
        <end position="178"/>
    </location>
</feature>
<evidence type="ECO:0000256" key="9">
    <source>
        <dbReference type="SAM" id="Phobius"/>
    </source>
</evidence>
<evidence type="ECO:0000313" key="12">
    <source>
        <dbReference type="Proteomes" id="UP000235371"/>
    </source>
</evidence>
<dbReference type="InterPro" id="IPR005828">
    <property type="entry name" value="MFS_sugar_transport-like"/>
</dbReference>
<dbReference type="PROSITE" id="PS00216">
    <property type="entry name" value="SUGAR_TRANSPORT_1"/>
    <property type="match status" value="1"/>
</dbReference>
<feature type="transmembrane region" description="Helical" evidence="9">
    <location>
        <begin position="445"/>
        <end position="466"/>
    </location>
</feature>
<keyword evidence="5 9" id="KW-1133">Transmembrane helix</keyword>
<feature type="non-terminal residue" evidence="11">
    <location>
        <position position="1"/>
    </location>
</feature>
<dbReference type="EMBL" id="KZ613817">
    <property type="protein sequence ID" value="PMD58773.1"/>
    <property type="molecule type" value="Genomic_DNA"/>
</dbReference>
<dbReference type="PANTHER" id="PTHR48022">
    <property type="entry name" value="PLASTIDIC GLUCOSE TRANSPORTER 4"/>
    <property type="match status" value="1"/>
</dbReference>
<evidence type="ECO:0000256" key="5">
    <source>
        <dbReference type="ARBA" id="ARBA00022989"/>
    </source>
</evidence>
<organism evidence="11 12">
    <name type="scientific">Hyaloscypha bicolor E</name>
    <dbReference type="NCBI Taxonomy" id="1095630"/>
    <lineage>
        <taxon>Eukaryota</taxon>
        <taxon>Fungi</taxon>
        <taxon>Dikarya</taxon>
        <taxon>Ascomycota</taxon>
        <taxon>Pezizomycotina</taxon>
        <taxon>Leotiomycetes</taxon>
        <taxon>Helotiales</taxon>
        <taxon>Hyaloscyphaceae</taxon>
        <taxon>Hyaloscypha</taxon>
        <taxon>Hyaloscypha bicolor</taxon>
    </lineage>
</organism>
<sequence>RKSLSMPPKKNRQTTWVTLFVAIGSIGYGYAASIIGQVLGQPQFFESFNLAQEGPGLGYTNAIIGAMNGIFFAGTTLGCLFIAWTATAFGRLRTIQIASCVCIFGAALMAGSVNIPMYLASRFIMGWGVGMLVCGIPLYQAELSPPQSRGFHVGLHGSGLGCGYSLSGFTGFGCFYAAKSSFQWRFPFALQLVPMLILLCGSLFLPESPRWLLSNDRKEEAWKVIQRLHSDPNDANDTFAKSEMYQMTEQFTLDHGRMQTLGITKWWHFFQQPNYRKRLVVGVGATLTVACSMNLVMNNYQVHIYNQLGLHGGIPILLLAIWNVFGMLGNMNGAILLMDRFGRKNVFMLGIASTAACLAAEAALTKYFVQTGSTNRVGLGFGVFFIFLYVVFFASCMDAQQYVIVSETFPMEFRSIGVAISLAAQYCAAALFVGVAPISFANIGYLFYVVFVCLDVCTFFLVWKFIPEMKGLSLEEINELFGDPVAVHITHADKQETEEIDRRIENFDIKSADLGEDTPPARVEDSREQKV</sequence>
<dbReference type="Gene3D" id="1.20.1250.20">
    <property type="entry name" value="MFS general substrate transporter like domains"/>
    <property type="match status" value="1"/>
</dbReference>
<dbReference type="InParanoid" id="A0A2J6T747"/>
<feature type="domain" description="Major facilitator superfamily (MFS) profile" evidence="10">
    <location>
        <begin position="17"/>
        <end position="470"/>
    </location>
</feature>
<dbReference type="RefSeq" id="XP_024735677.1">
    <property type="nucleotide sequence ID" value="XM_024874932.1"/>
</dbReference>
<dbReference type="AlphaFoldDB" id="A0A2J6T747"/>
<dbReference type="InterPro" id="IPR005829">
    <property type="entry name" value="Sugar_transporter_CS"/>
</dbReference>
<comment type="subcellular location">
    <subcellularLocation>
        <location evidence="1">Membrane</location>
        <topology evidence="1">Multi-pass membrane protein</topology>
    </subcellularLocation>
</comment>
<feature type="transmembrane region" description="Helical" evidence="9">
    <location>
        <begin position="377"/>
        <end position="395"/>
    </location>
</feature>
<dbReference type="SUPFAM" id="SSF103473">
    <property type="entry name" value="MFS general substrate transporter"/>
    <property type="match status" value="1"/>
</dbReference>
<reference evidence="11 12" key="1">
    <citation type="submission" date="2016-04" db="EMBL/GenBank/DDBJ databases">
        <title>A degradative enzymes factory behind the ericoid mycorrhizal symbiosis.</title>
        <authorList>
            <consortium name="DOE Joint Genome Institute"/>
            <person name="Martino E."/>
            <person name="Morin E."/>
            <person name="Grelet G."/>
            <person name="Kuo A."/>
            <person name="Kohler A."/>
            <person name="Daghino S."/>
            <person name="Barry K."/>
            <person name="Choi C."/>
            <person name="Cichocki N."/>
            <person name="Clum A."/>
            <person name="Copeland A."/>
            <person name="Hainaut M."/>
            <person name="Haridas S."/>
            <person name="Labutti K."/>
            <person name="Lindquist E."/>
            <person name="Lipzen A."/>
            <person name="Khouja H.-R."/>
            <person name="Murat C."/>
            <person name="Ohm R."/>
            <person name="Olson A."/>
            <person name="Spatafora J."/>
            <person name="Veneault-Fourrey C."/>
            <person name="Henrissat B."/>
            <person name="Grigoriev I."/>
            <person name="Martin F."/>
            <person name="Perotto S."/>
        </authorList>
    </citation>
    <scope>NUCLEOTIDE SEQUENCE [LARGE SCALE GENOMIC DNA]</scope>
    <source>
        <strain evidence="11 12">E</strain>
    </source>
</reference>
<dbReference type="PROSITE" id="PS50850">
    <property type="entry name" value="MFS"/>
    <property type="match status" value="1"/>
</dbReference>
<evidence type="ECO:0000256" key="8">
    <source>
        <dbReference type="SAM" id="MobiDB-lite"/>
    </source>
</evidence>
<dbReference type="InterPro" id="IPR050360">
    <property type="entry name" value="MFS_Sugar_Transporters"/>
</dbReference>
<keyword evidence="3 7" id="KW-0813">Transport</keyword>
<dbReference type="PANTHER" id="PTHR48022:SF38">
    <property type="entry name" value="MAJOR FACILITATOR SUPERFAMILY (MFS) PROFILE DOMAIN-CONTAINING PROTEIN-RELATED"/>
    <property type="match status" value="1"/>
</dbReference>
<comment type="similarity">
    <text evidence="2 7">Belongs to the major facilitator superfamily. Sugar transporter (TC 2.A.1.1) family.</text>
</comment>
<dbReference type="OrthoDB" id="6612291at2759"/>
<feature type="transmembrane region" description="Helical" evidence="9">
    <location>
        <begin position="16"/>
        <end position="39"/>
    </location>
</feature>
<evidence type="ECO:0000256" key="3">
    <source>
        <dbReference type="ARBA" id="ARBA00022448"/>
    </source>
</evidence>